<dbReference type="AlphaFoldDB" id="A0A401UN55"/>
<feature type="transmembrane region" description="Helical" evidence="1">
    <location>
        <begin position="93"/>
        <end position="113"/>
    </location>
</feature>
<feature type="transmembrane region" description="Helical" evidence="1">
    <location>
        <begin position="38"/>
        <end position="58"/>
    </location>
</feature>
<gene>
    <name evidence="2" type="ORF">Ctaglu_25960</name>
</gene>
<keyword evidence="1" id="KW-0812">Transmembrane</keyword>
<proteinExistence type="predicted"/>
<keyword evidence="3" id="KW-1185">Reference proteome</keyword>
<dbReference type="Proteomes" id="UP000287872">
    <property type="component" value="Unassembled WGS sequence"/>
</dbReference>
<comment type="caution">
    <text evidence="2">The sequence shown here is derived from an EMBL/GenBank/DDBJ whole genome shotgun (WGS) entry which is preliminary data.</text>
</comment>
<evidence type="ECO:0000256" key="1">
    <source>
        <dbReference type="SAM" id="Phobius"/>
    </source>
</evidence>
<evidence type="ECO:0000313" key="3">
    <source>
        <dbReference type="Proteomes" id="UP000287872"/>
    </source>
</evidence>
<keyword evidence="1" id="KW-1133">Transmembrane helix</keyword>
<feature type="transmembrane region" description="Helical" evidence="1">
    <location>
        <begin position="64"/>
        <end position="81"/>
    </location>
</feature>
<name>A0A401UN55_9CLOT</name>
<sequence>MSEKHLKESRLSHCKLLSGFLILIIVLVKKIRLNSRKLLSAFLVLIVVPATILFGVFFLNDRKYHFISLLIIMYTIIVFFMSFENRKPQTREIIIIAVLSAIAVAGRTAFFSVPGMAIN</sequence>
<evidence type="ECO:0000313" key="2">
    <source>
        <dbReference type="EMBL" id="GCD10973.1"/>
    </source>
</evidence>
<dbReference type="RefSeq" id="WP_185732707.1">
    <property type="nucleotide sequence ID" value="NZ_BHYK01000013.1"/>
</dbReference>
<protein>
    <submittedName>
        <fullName evidence="2">Uncharacterized protein</fullName>
    </submittedName>
</protein>
<keyword evidence="1" id="KW-0472">Membrane</keyword>
<organism evidence="2 3">
    <name type="scientific">Clostridium tagluense</name>
    <dbReference type="NCBI Taxonomy" id="360422"/>
    <lineage>
        <taxon>Bacteria</taxon>
        <taxon>Bacillati</taxon>
        <taxon>Bacillota</taxon>
        <taxon>Clostridia</taxon>
        <taxon>Eubacteriales</taxon>
        <taxon>Clostridiaceae</taxon>
        <taxon>Clostridium</taxon>
    </lineage>
</organism>
<reference evidence="2 3" key="1">
    <citation type="submission" date="2018-11" db="EMBL/GenBank/DDBJ databases">
        <title>Genome sequencing and assembly of Clostridium tagluense strain A121.</title>
        <authorList>
            <person name="Murakami T."/>
            <person name="Segawa T."/>
            <person name="Shcherbakova V.A."/>
            <person name="Mori H."/>
            <person name="Yoshimura Y."/>
        </authorList>
    </citation>
    <scope>NUCLEOTIDE SEQUENCE [LARGE SCALE GENOMIC DNA]</scope>
    <source>
        <strain evidence="2 3">A121</strain>
    </source>
</reference>
<accession>A0A401UN55</accession>
<dbReference type="EMBL" id="BHYK01000013">
    <property type="protein sequence ID" value="GCD10973.1"/>
    <property type="molecule type" value="Genomic_DNA"/>
</dbReference>